<organism evidence="1">
    <name type="scientific">Octopus bimaculoides</name>
    <name type="common">California two-spotted octopus</name>
    <dbReference type="NCBI Taxonomy" id="37653"/>
    <lineage>
        <taxon>Eukaryota</taxon>
        <taxon>Metazoa</taxon>
        <taxon>Spiralia</taxon>
        <taxon>Lophotrochozoa</taxon>
        <taxon>Mollusca</taxon>
        <taxon>Cephalopoda</taxon>
        <taxon>Coleoidea</taxon>
        <taxon>Octopodiformes</taxon>
        <taxon>Octopoda</taxon>
        <taxon>Incirrata</taxon>
        <taxon>Octopodidae</taxon>
        <taxon>Octopus</taxon>
    </lineage>
</organism>
<name>A0A0L8GV42_OCTBM</name>
<protein>
    <submittedName>
        <fullName evidence="1">Uncharacterized protein</fullName>
    </submittedName>
</protein>
<reference evidence="1" key="1">
    <citation type="submission" date="2015-07" db="EMBL/GenBank/DDBJ databases">
        <title>MeaNS - Measles Nucleotide Surveillance Program.</title>
        <authorList>
            <person name="Tran T."/>
            <person name="Druce J."/>
        </authorList>
    </citation>
    <scope>NUCLEOTIDE SEQUENCE</scope>
    <source>
        <strain evidence="1">UCB-OBI-ISO-001</strain>
        <tissue evidence="1">Gonad</tissue>
    </source>
</reference>
<dbReference type="EMBL" id="KQ420308">
    <property type="protein sequence ID" value="KOF80684.1"/>
    <property type="molecule type" value="Genomic_DNA"/>
</dbReference>
<dbReference type="AlphaFoldDB" id="A0A0L8GV42"/>
<proteinExistence type="predicted"/>
<gene>
    <name evidence="1" type="ORF">OCBIM_22027580mg</name>
</gene>
<sequence length="57" mass="6826">MCCCSCVRERERVTAYIILFILPRIFSECVSNRLRVRKVCVVGKSVNFIYFFLHLFF</sequence>
<accession>A0A0L8GV42</accession>
<evidence type="ECO:0000313" key="1">
    <source>
        <dbReference type="EMBL" id="KOF80684.1"/>
    </source>
</evidence>